<dbReference type="GO" id="GO:0046872">
    <property type="term" value="F:metal ion binding"/>
    <property type="evidence" value="ECO:0007669"/>
    <property type="project" value="UniProtKB-KW"/>
</dbReference>
<evidence type="ECO:0000256" key="4">
    <source>
        <dbReference type="RuleBase" id="RU361117"/>
    </source>
</evidence>
<accession>A0A7W9A417</accession>
<reference evidence="5 6" key="1">
    <citation type="submission" date="2020-08" db="EMBL/GenBank/DDBJ databases">
        <title>Genomic Encyclopedia of Type Strains, Phase IV (KMG-IV): sequencing the most valuable type-strain genomes for metagenomic binning, comparative biology and taxonomic classification.</title>
        <authorList>
            <person name="Goeker M."/>
        </authorList>
    </citation>
    <scope>NUCLEOTIDE SEQUENCE [LARGE SCALE GENOMIC DNA]</scope>
    <source>
        <strain evidence="5 6">DSM 24448</strain>
    </source>
</reference>
<comment type="cofactor">
    <cofactor evidence="4">
        <name>Mg(2+)</name>
        <dbReference type="ChEBI" id="CHEBI:18420"/>
    </cofactor>
</comment>
<comment type="similarity">
    <text evidence="2 4">Belongs to the trehalose phosphatase family.</text>
</comment>
<protein>
    <recommendedName>
        <fullName evidence="4">Trehalose 6-phosphate phosphatase</fullName>
        <ecNumber evidence="4">3.1.3.12</ecNumber>
    </recommendedName>
</protein>
<dbReference type="InterPro" id="IPR044651">
    <property type="entry name" value="OTSB-like"/>
</dbReference>
<proteinExistence type="inferred from homology"/>
<dbReference type="InterPro" id="IPR036412">
    <property type="entry name" value="HAD-like_sf"/>
</dbReference>
<dbReference type="InterPro" id="IPR006379">
    <property type="entry name" value="HAD-SF_hydro_IIB"/>
</dbReference>
<dbReference type="EC" id="3.1.3.12" evidence="4"/>
<evidence type="ECO:0000256" key="1">
    <source>
        <dbReference type="ARBA" id="ARBA00005199"/>
    </source>
</evidence>
<name>A0A7W9A417_9CAUL</name>
<evidence type="ECO:0000313" key="5">
    <source>
        <dbReference type="EMBL" id="MBB5660827.1"/>
    </source>
</evidence>
<dbReference type="Gene3D" id="3.30.70.1020">
    <property type="entry name" value="Trehalose-6-phosphate phosphatase related protein, domain 2"/>
    <property type="match status" value="1"/>
</dbReference>
<keyword evidence="3 4" id="KW-0378">Hydrolase</keyword>
<evidence type="ECO:0000256" key="3">
    <source>
        <dbReference type="ARBA" id="ARBA00022801"/>
    </source>
</evidence>
<evidence type="ECO:0000256" key="2">
    <source>
        <dbReference type="ARBA" id="ARBA00008770"/>
    </source>
</evidence>
<gene>
    <name evidence="5" type="ORF">FHS65_001578</name>
</gene>
<dbReference type="PANTHER" id="PTHR43768:SF3">
    <property type="entry name" value="TREHALOSE 6-PHOSPHATE PHOSPHATASE"/>
    <property type="match status" value="1"/>
</dbReference>
<dbReference type="EMBL" id="JACIJB010000005">
    <property type="protein sequence ID" value="MBB5660827.1"/>
    <property type="molecule type" value="Genomic_DNA"/>
</dbReference>
<dbReference type="Gene3D" id="3.40.50.1000">
    <property type="entry name" value="HAD superfamily/HAD-like"/>
    <property type="match status" value="1"/>
</dbReference>
<dbReference type="GO" id="GO:0005992">
    <property type="term" value="P:trehalose biosynthetic process"/>
    <property type="evidence" value="ECO:0007669"/>
    <property type="project" value="UniProtKB-UniPathway"/>
</dbReference>
<dbReference type="InterPro" id="IPR003337">
    <property type="entry name" value="Trehalose_PPase"/>
</dbReference>
<organism evidence="5 6">
    <name type="scientific">Brevundimonas halotolerans</name>
    <dbReference type="NCBI Taxonomy" id="69670"/>
    <lineage>
        <taxon>Bacteria</taxon>
        <taxon>Pseudomonadati</taxon>
        <taxon>Pseudomonadota</taxon>
        <taxon>Alphaproteobacteria</taxon>
        <taxon>Caulobacterales</taxon>
        <taxon>Caulobacteraceae</taxon>
        <taxon>Brevundimonas</taxon>
    </lineage>
</organism>
<dbReference type="SUPFAM" id="SSF56784">
    <property type="entry name" value="HAD-like"/>
    <property type="match status" value="1"/>
</dbReference>
<dbReference type="Pfam" id="PF02358">
    <property type="entry name" value="Trehalose_PPase"/>
    <property type="match status" value="1"/>
</dbReference>
<dbReference type="NCBIfam" id="TIGR00685">
    <property type="entry name" value="T6PP"/>
    <property type="match status" value="1"/>
</dbReference>
<sequence>MRKIRPDLMTAVIAPTDPRDLAPPPAPASLIRNRGPLALFLDLDGVLAPIESRPEDVVPDPRRSRLLDALIAALDGRVAVLSGRALADVDRILEGRVVPVAGVHGLERRAADGQVESRGAEADVALAVEGLTQTLSAQIADGVEIENKGVGVAVHYRNAPDRAADVRHATTTLARDHGLHLQPGHMVVELKGGDTDKGRALAAFLAEPPFAGARPVMIGDDRTDEAAFRAAEAAGGFGILVDPRWVSAARYGLADTRAVSDWLTQLAEAAQ</sequence>
<dbReference type="UniPathway" id="UPA00299"/>
<dbReference type="AlphaFoldDB" id="A0A7W9A417"/>
<comment type="catalytic activity">
    <reaction evidence="4">
        <text>alpha,alpha-trehalose 6-phosphate + H2O = alpha,alpha-trehalose + phosphate</text>
        <dbReference type="Rhea" id="RHEA:23420"/>
        <dbReference type="ChEBI" id="CHEBI:15377"/>
        <dbReference type="ChEBI" id="CHEBI:16551"/>
        <dbReference type="ChEBI" id="CHEBI:43474"/>
        <dbReference type="ChEBI" id="CHEBI:58429"/>
        <dbReference type="EC" id="3.1.3.12"/>
    </reaction>
</comment>
<keyword evidence="4" id="KW-0479">Metal-binding</keyword>
<keyword evidence="4" id="KW-0460">Magnesium</keyword>
<comment type="function">
    <text evidence="4">Removes the phosphate from trehalose 6-phosphate to produce free trehalose.</text>
</comment>
<dbReference type="PANTHER" id="PTHR43768">
    <property type="entry name" value="TREHALOSE 6-PHOSPHATE PHOSPHATASE"/>
    <property type="match status" value="1"/>
</dbReference>
<keyword evidence="6" id="KW-1185">Reference proteome</keyword>
<dbReference type="InterPro" id="IPR023214">
    <property type="entry name" value="HAD_sf"/>
</dbReference>
<comment type="caution">
    <text evidence="5">The sequence shown here is derived from an EMBL/GenBank/DDBJ whole genome shotgun (WGS) entry which is preliminary data.</text>
</comment>
<evidence type="ECO:0000313" key="6">
    <source>
        <dbReference type="Proteomes" id="UP000548978"/>
    </source>
</evidence>
<dbReference type="GO" id="GO:0004805">
    <property type="term" value="F:trehalose-phosphatase activity"/>
    <property type="evidence" value="ECO:0007669"/>
    <property type="project" value="UniProtKB-EC"/>
</dbReference>
<dbReference type="NCBIfam" id="TIGR01484">
    <property type="entry name" value="HAD-SF-IIB"/>
    <property type="match status" value="1"/>
</dbReference>
<comment type="pathway">
    <text evidence="1 4">Glycan biosynthesis; trehalose biosynthesis.</text>
</comment>
<dbReference type="RefSeq" id="WP_241153213.1">
    <property type="nucleotide sequence ID" value="NZ_JACIJB010000005.1"/>
</dbReference>
<dbReference type="Proteomes" id="UP000548978">
    <property type="component" value="Unassembled WGS sequence"/>
</dbReference>